<dbReference type="PANTHER" id="PTHR32387:SF0">
    <property type="entry name" value="PROTEIN NO VEIN"/>
    <property type="match status" value="1"/>
</dbReference>
<dbReference type="Proteomes" id="UP001271007">
    <property type="component" value="Unassembled WGS sequence"/>
</dbReference>
<dbReference type="InterPro" id="IPR052957">
    <property type="entry name" value="Auxin_embryo_med"/>
</dbReference>
<dbReference type="EMBL" id="JAWDJX010000001">
    <property type="protein sequence ID" value="KAK3058454.1"/>
    <property type="molecule type" value="Genomic_DNA"/>
</dbReference>
<sequence>MTHSCVGNNQVNAIQAGYTKTMSSRREAESIIKKIRKSRRANDLGGAGADANARSLSRALDMSDPWTELSTQLYTKTTHFILELIQNADDNTYTPDVDPLLTLEYREDGYLWVGCNEVGFSRANVEAICDVNDSTKKTKDATKGYIGEKGIGFKSVFKVADVVWVSSGHYTFRFERDNVRGMIVPIWCDSNSTTLVSERTMFCLRIPNIADRNTVKADLLKLQTELLLFLRKLRKIDVRIYDIGMAKPSFWFAHSRKQPPGPQPQTVVTLACDDLVGARVLHSEDLFVVKKVIDGMPPEAKRDGIRATEIVIAFPISPSTERLQPRPVYNFLPICSFGFTFLLQADFILTANRENLSGDNAWNRSVLDGALDLFVYAVRQFNQTGICKYSWPAFTARNDSAHGTVMEGFMSRLRKLLQDESILESQAGYTSCPAELTLVPNHFTNGLDPPQPLLDDVLNSFKYASFHYSPKDLESMGLTYQTPQQICALLKWMSPQQMEQKSSAWHSRLAAGIAESEPSAFESARLIPLRNGEWISSAEQPFYFPGRGDDMDIPEGIEVKIITRAACDDPVRKKLFSLLGAKPLTRSRICDLIVDRHRFLSLSNNNLSASCLVSHAWYLFSHGSIGLNYGTIKLANELGQAVPGEELYMQLPESLFQMKDYLPASLFRADFVHATYLTQGDPSNHYQWYKWLTDTLHVSLLPNLLSSRKGSITREFQYLIDNHPGRVWLTLVRDDWQHYALDPALISNRISSIPVQCTNQERCQLKDAYLPCTAIIHEALAYRHIHLVDIPDPESLDWLNLTRLGLRAAPDLDFYLAILHGVAKTPPSDCSKDTVVRLYQGIEKHSREDLAQVRYVSQEDWGLSHS</sequence>
<dbReference type="SUPFAM" id="SSF55874">
    <property type="entry name" value="ATPase domain of HSP90 chaperone/DNA topoisomerase II/histidine kinase"/>
    <property type="match status" value="1"/>
</dbReference>
<protein>
    <submittedName>
        <fullName evidence="1">Uncharacterized protein</fullName>
    </submittedName>
</protein>
<keyword evidence="2" id="KW-1185">Reference proteome</keyword>
<evidence type="ECO:0000313" key="2">
    <source>
        <dbReference type="Proteomes" id="UP001271007"/>
    </source>
</evidence>
<evidence type="ECO:0000313" key="1">
    <source>
        <dbReference type="EMBL" id="KAK3058454.1"/>
    </source>
</evidence>
<gene>
    <name evidence="1" type="ORF">LTR09_000018</name>
</gene>
<comment type="caution">
    <text evidence="1">The sequence shown here is derived from an EMBL/GenBank/DDBJ whole genome shotgun (WGS) entry which is preliminary data.</text>
</comment>
<reference evidence="1" key="1">
    <citation type="submission" date="2023-04" db="EMBL/GenBank/DDBJ databases">
        <title>Black Yeasts Isolated from many extreme environments.</title>
        <authorList>
            <person name="Coleine C."/>
            <person name="Stajich J.E."/>
            <person name="Selbmann L."/>
        </authorList>
    </citation>
    <scope>NUCLEOTIDE SEQUENCE</scope>
    <source>
        <strain evidence="1">CCFEE 5312</strain>
    </source>
</reference>
<dbReference type="PANTHER" id="PTHR32387">
    <property type="entry name" value="WU:FJ29H11"/>
    <property type="match status" value="1"/>
</dbReference>
<dbReference type="InterPro" id="IPR036890">
    <property type="entry name" value="HATPase_C_sf"/>
</dbReference>
<accession>A0AAJ0LX54</accession>
<proteinExistence type="predicted"/>
<name>A0AAJ0LX54_9PEZI</name>
<dbReference type="NCBIfam" id="NF047352">
    <property type="entry name" value="P_loop_sacsin"/>
    <property type="match status" value="1"/>
</dbReference>
<dbReference type="AlphaFoldDB" id="A0AAJ0LX54"/>
<organism evidence="1 2">
    <name type="scientific">Extremus antarcticus</name>
    <dbReference type="NCBI Taxonomy" id="702011"/>
    <lineage>
        <taxon>Eukaryota</taxon>
        <taxon>Fungi</taxon>
        <taxon>Dikarya</taxon>
        <taxon>Ascomycota</taxon>
        <taxon>Pezizomycotina</taxon>
        <taxon>Dothideomycetes</taxon>
        <taxon>Dothideomycetidae</taxon>
        <taxon>Mycosphaerellales</taxon>
        <taxon>Extremaceae</taxon>
        <taxon>Extremus</taxon>
    </lineage>
</organism>
<dbReference type="Gene3D" id="3.30.565.10">
    <property type="entry name" value="Histidine kinase-like ATPase, C-terminal domain"/>
    <property type="match status" value="1"/>
</dbReference>